<feature type="region of interest" description="Disordered" evidence="1">
    <location>
        <begin position="1"/>
        <end position="196"/>
    </location>
</feature>
<keyword evidence="3" id="KW-1185">Reference proteome</keyword>
<dbReference type="GeneID" id="18929199"/>
<evidence type="ECO:0000313" key="3">
    <source>
        <dbReference type="Proteomes" id="UP000001072"/>
    </source>
</evidence>
<dbReference type="VEuPathDB" id="FungiDB:MELLADRAFT_58549"/>
<organism evidence="3">
    <name type="scientific">Melampsora larici-populina (strain 98AG31 / pathotype 3-4-7)</name>
    <name type="common">Poplar leaf rust fungus</name>
    <dbReference type="NCBI Taxonomy" id="747676"/>
    <lineage>
        <taxon>Eukaryota</taxon>
        <taxon>Fungi</taxon>
        <taxon>Dikarya</taxon>
        <taxon>Basidiomycota</taxon>
        <taxon>Pucciniomycotina</taxon>
        <taxon>Pucciniomycetes</taxon>
        <taxon>Pucciniales</taxon>
        <taxon>Melampsoraceae</taxon>
        <taxon>Melampsora</taxon>
    </lineage>
</organism>
<dbReference type="InParanoid" id="F4R3X6"/>
<protein>
    <submittedName>
        <fullName evidence="2">Uncharacterized protein</fullName>
    </submittedName>
</protein>
<feature type="compositionally biased region" description="Pro residues" evidence="1">
    <location>
        <begin position="72"/>
        <end position="83"/>
    </location>
</feature>
<feature type="compositionally biased region" description="Pro residues" evidence="1">
    <location>
        <begin position="91"/>
        <end position="105"/>
    </location>
</feature>
<feature type="compositionally biased region" description="Low complexity" evidence="1">
    <location>
        <begin position="62"/>
        <end position="71"/>
    </location>
</feature>
<reference evidence="3" key="1">
    <citation type="journal article" date="2011" name="Proc. Natl. Acad. Sci. U.S.A.">
        <title>Obligate biotrophy features unraveled by the genomic analysis of rust fungi.</title>
        <authorList>
            <person name="Duplessis S."/>
            <person name="Cuomo C.A."/>
            <person name="Lin Y.-C."/>
            <person name="Aerts A."/>
            <person name="Tisserant E."/>
            <person name="Veneault-Fourrey C."/>
            <person name="Joly D.L."/>
            <person name="Hacquard S."/>
            <person name="Amselem J."/>
            <person name="Cantarel B.L."/>
            <person name="Chiu R."/>
            <person name="Coutinho P.M."/>
            <person name="Feau N."/>
            <person name="Field M."/>
            <person name="Frey P."/>
            <person name="Gelhaye E."/>
            <person name="Goldberg J."/>
            <person name="Grabherr M.G."/>
            <person name="Kodira C.D."/>
            <person name="Kohler A."/>
            <person name="Kuees U."/>
            <person name="Lindquist E.A."/>
            <person name="Lucas S.M."/>
            <person name="Mago R."/>
            <person name="Mauceli E."/>
            <person name="Morin E."/>
            <person name="Murat C."/>
            <person name="Pangilinan J.L."/>
            <person name="Park R."/>
            <person name="Pearson M."/>
            <person name="Quesneville H."/>
            <person name="Rouhier N."/>
            <person name="Sakthikumar S."/>
            <person name="Salamov A.A."/>
            <person name="Schmutz J."/>
            <person name="Selles B."/>
            <person name="Shapiro H."/>
            <person name="Tanguay P."/>
            <person name="Tuskan G.A."/>
            <person name="Henrissat B."/>
            <person name="Van de Peer Y."/>
            <person name="Rouze P."/>
            <person name="Ellis J.G."/>
            <person name="Dodds P.N."/>
            <person name="Schein J.E."/>
            <person name="Zhong S."/>
            <person name="Hamelin R.C."/>
            <person name="Grigoriev I.V."/>
            <person name="Szabo L.J."/>
            <person name="Martin F."/>
        </authorList>
    </citation>
    <scope>NUCLEOTIDE SEQUENCE [LARGE SCALE GENOMIC DNA]</scope>
    <source>
        <strain evidence="3">98AG31 / pathotype 3-4-7</strain>
    </source>
</reference>
<feature type="compositionally biased region" description="Low complexity" evidence="1">
    <location>
        <begin position="130"/>
        <end position="181"/>
    </location>
</feature>
<proteinExistence type="predicted"/>
<feature type="region of interest" description="Disordered" evidence="1">
    <location>
        <begin position="340"/>
        <end position="364"/>
    </location>
</feature>
<gene>
    <name evidence="2" type="ORF">MELLADRAFT_58549</name>
</gene>
<dbReference type="AlphaFoldDB" id="F4R3X6"/>
<feature type="compositionally biased region" description="Low complexity" evidence="1">
    <location>
        <begin position="1"/>
        <end position="11"/>
    </location>
</feature>
<dbReference type="KEGG" id="mlr:MELLADRAFT_58549"/>
<dbReference type="Proteomes" id="UP000001072">
    <property type="component" value="Unassembled WGS sequence"/>
</dbReference>
<evidence type="ECO:0000256" key="1">
    <source>
        <dbReference type="SAM" id="MobiDB-lite"/>
    </source>
</evidence>
<dbReference type="OrthoDB" id="10487302at2759"/>
<dbReference type="RefSeq" id="XP_007403636.1">
    <property type="nucleotide sequence ID" value="XM_007403574.1"/>
</dbReference>
<feature type="region of interest" description="Disordered" evidence="1">
    <location>
        <begin position="263"/>
        <end position="303"/>
    </location>
</feature>
<dbReference type="HOGENOM" id="CLU_727758_0_0_1"/>
<feature type="compositionally biased region" description="Polar residues" evidence="1">
    <location>
        <begin position="292"/>
        <end position="301"/>
    </location>
</feature>
<evidence type="ECO:0000313" key="2">
    <source>
        <dbReference type="EMBL" id="EGG12698.1"/>
    </source>
</evidence>
<dbReference type="EMBL" id="GL883090">
    <property type="protein sequence ID" value="EGG12698.1"/>
    <property type="molecule type" value="Genomic_DNA"/>
</dbReference>
<feature type="compositionally biased region" description="Low complexity" evidence="1">
    <location>
        <begin position="264"/>
        <end position="276"/>
    </location>
</feature>
<name>F4R3X6_MELLP</name>
<accession>F4R3X6</accession>
<sequence length="380" mass="39602">MDEDSSSSSSSLLKRDEQSNHLKRQLLGIPDVPDIKAELTANKAPGSPPTGAGPSPSPPTGTGPSTGTAPSSPLPATPSPTPVPNTSSNTPIPPGPTSQPAPAATPAPNGLTPTSPNNTNSPLAPFGPAINGNGTTTPTISPNSSTPIPGGNTTSPTASQNTTHPTNTTTSELPTSTGNTTAPFYKPPPKRNKDNGIATTTVKTMVLVFISFGLSSESGNSNRVGNLNKDWKIMMKTYSILVLLCLFLILKAFGEKRYDSHLRPSSITSASSPSSANRRGNGQFLGDGNYPGPNTSVSGYSQPGPRVGEFYSHPYETHNVDDPTSLSLVYPPKRGYTLEMDSPDTAYAGPKDKEPTKPRPVFESNIHRLSDLSLGAKFGA</sequence>
<dbReference type="STRING" id="747676.F4R3X6"/>
<dbReference type="PRINTS" id="PR01217">
    <property type="entry name" value="PRICHEXTENSN"/>
</dbReference>